<evidence type="ECO:0000256" key="5">
    <source>
        <dbReference type="ARBA" id="ARBA00023163"/>
    </source>
</evidence>
<dbReference type="Pfam" id="PF04494">
    <property type="entry name" value="TFIID_NTD2"/>
    <property type="match status" value="1"/>
</dbReference>
<feature type="repeat" description="WD" evidence="7">
    <location>
        <begin position="530"/>
        <end position="577"/>
    </location>
</feature>
<dbReference type="InterPro" id="IPR037264">
    <property type="entry name" value="TFIID_NTD2_sf"/>
</dbReference>
<evidence type="ECO:0000256" key="4">
    <source>
        <dbReference type="ARBA" id="ARBA00023015"/>
    </source>
</evidence>
<dbReference type="CDD" id="cd00200">
    <property type="entry name" value="WD40"/>
    <property type="match status" value="1"/>
</dbReference>
<feature type="region of interest" description="Disordered" evidence="8">
    <location>
        <begin position="125"/>
        <end position="153"/>
    </location>
</feature>
<evidence type="ECO:0000256" key="8">
    <source>
        <dbReference type="SAM" id="MobiDB-lite"/>
    </source>
</evidence>
<organism evidence="10 11">
    <name type="scientific">Dioszegia hungarica</name>
    <dbReference type="NCBI Taxonomy" id="4972"/>
    <lineage>
        <taxon>Eukaryota</taxon>
        <taxon>Fungi</taxon>
        <taxon>Dikarya</taxon>
        <taxon>Basidiomycota</taxon>
        <taxon>Agaricomycotina</taxon>
        <taxon>Tremellomycetes</taxon>
        <taxon>Tremellales</taxon>
        <taxon>Bulleribasidiaceae</taxon>
        <taxon>Dioszegia</taxon>
    </lineage>
</organism>
<comment type="subcellular location">
    <subcellularLocation>
        <location evidence="1">Nucleus</location>
    </subcellularLocation>
</comment>
<feature type="compositionally biased region" description="Polar residues" evidence="8">
    <location>
        <begin position="353"/>
        <end position="369"/>
    </location>
</feature>
<evidence type="ECO:0000313" key="10">
    <source>
        <dbReference type="EMBL" id="KAI9632740.1"/>
    </source>
</evidence>
<keyword evidence="11" id="KW-1185">Reference proteome</keyword>
<dbReference type="InterPro" id="IPR036322">
    <property type="entry name" value="WD40_repeat_dom_sf"/>
</dbReference>
<dbReference type="PROSITE" id="PS00678">
    <property type="entry name" value="WD_REPEATS_1"/>
    <property type="match status" value="2"/>
</dbReference>
<dbReference type="Gene3D" id="1.25.40.500">
    <property type="entry name" value="TFIID subunit TAF5, NTD2 domain"/>
    <property type="match status" value="1"/>
</dbReference>
<name>A0AA38H254_9TREE</name>
<evidence type="ECO:0000259" key="9">
    <source>
        <dbReference type="Pfam" id="PF04494"/>
    </source>
</evidence>
<feature type="repeat" description="WD" evidence="7">
    <location>
        <begin position="586"/>
        <end position="611"/>
    </location>
</feature>
<evidence type="ECO:0000313" key="11">
    <source>
        <dbReference type="Proteomes" id="UP001164286"/>
    </source>
</evidence>
<evidence type="ECO:0000256" key="7">
    <source>
        <dbReference type="PROSITE-ProRule" id="PRU00221"/>
    </source>
</evidence>
<feature type="region of interest" description="Disordered" evidence="8">
    <location>
        <begin position="1"/>
        <end position="21"/>
    </location>
</feature>
<dbReference type="Pfam" id="PF00400">
    <property type="entry name" value="WD40"/>
    <property type="match status" value="6"/>
</dbReference>
<reference evidence="10" key="1">
    <citation type="journal article" date="2022" name="G3 (Bethesda)">
        <title>High quality genome of the basidiomycete yeast Dioszegia hungarica PDD-24b-2 isolated from cloud water.</title>
        <authorList>
            <person name="Jarrige D."/>
            <person name="Haridas S."/>
            <person name="Bleykasten-Grosshans C."/>
            <person name="Joly M."/>
            <person name="Nadalig T."/>
            <person name="Sancelme M."/>
            <person name="Vuilleumier S."/>
            <person name="Grigoriev I.V."/>
            <person name="Amato P."/>
            <person name="Bringel F."/>
        </authorList>
    </citation>
    <scope>NUCLEOTIDE SEQUENCE</scope>
    <source>
        <strain evidence="10">PDD-24b-2</strain>
    </source>
</reference>
<dbReference type="GO" id="GO:0006367">
    <property type="term" value="P:transcription initiation at RNA polymerase II promoter"/>
    <property type="evidence" value="ECO:0007669"/>
    <property type="project" value="TreeGrafter"/>
</dbReference>
<dbReference type="EMBL" id="JAKWFO010000014">
    <property type="protein sequence ID" value="KAI9632740.1"/>
    <property type="molecule type" value="Genomic_DNA"/>
</dbReference>
<evidence type="ECO:0000256" key="6">
    <source>
        <dbReference type="ARBA" id="ARBA00023242"/>
    </source>
</evidence>
<dbReference type="SMART" id="SM00320">
    <property type="entry name" value="WD40"/>
    <property type="match status" value="6"/>
</dbReference>
<dbReference type="PROSITE" id="PS50082">
    <property type="entry name" value="WD_REPEATS_2"/>
    <property type="match status" value="6"/>
</dbReference>
<dbReference type="Gene3D" id="2.130.10.10">
    <property type="entry name" value="YVTN repeat-like/Quinoprotein amine dehydrogenase"/>
    <property type="match status" value="2"/>
</dbReference>
<dbReference type="InterPro" id="IPR019775">
    <property type="entry name" value="WD40_repeat_CS"/>
</dbReference>
<dbReference type="PANTHER" id="PTHR19879">
    <property type="entry name" value="TRANSCRIPTION INITIATION FACTOR TFIID"/>
    <property type="match status" value="1"/>
</dbReference>
<accession>A0AA38H254</accession>
<dbReference type="PROSITE" id="PS50294">
    <property type="entry name" value="WD_REPEATS_REGION"/>
    <property type="match status" value="4"/>
</dbReference>
<dbReference type="GeneID" id="77725380"/>
<sequence length="825" mass="88861">MSDNPSAEAGPSSQPESGGADAALLRQFVMEYLQSHGFERALQIIQAGIKDQSGPGGGGGETEEAQGGREAIIRAPQPVPIESTLKRNIPQAQTVSASTLSERITPEFEAQARYIIEQLQRKSEAAATDEAMEAEGDAADRPRQTGEGVLDPSERVEGYGRYRRWVDQGLDLWKAELDGVSFPLFVHTFLDLLNFGFKRSARVFFDSNRKPHEALHSTEIASLAGISSKLQIRNHPLSQRLLNNKYTVPLSRNSHDLLLQWLSGAGLDEDWEAGLHTTAGRAKEAVKGIVFNRIKITVSHSPMPLDKITLASSSGLLSSYIPPTADLDTFNTSTALKLGPPPKTEKLKEQVVRTLQDTESSGANGTATGENGDRDAAGSNDGAADANGDIDMTQPIMKEIEPDLDADTLSPEPGETFPPVPAVFRTADLKREVEAVRDKRRMIRSGPGANIGKSVLPTTVLPSVVAFTMYDGGEGVSSVEFSQDSSLMAVGSPESCIRLWSVKGEKLKAKSMDPSTGDILEDEGLAHRKLIGHSGPVYSLSFDPIYGTAQSPSSLLSSSQDGTIRLWSMDTYSNLVVYRGHGRDPVWDVEWGPMGVYFASASRDRTARLWSSDRVTPLRMYTGHLSDVNCVKFHPNSLYLATGSSDNSCRLWDVQRGACIRLFLGHTDAVTTMAISPDGKVLASAGVDRDIWLWDLGSSRPIKKMSGHRAPIHSLSFSAESSVLVSGSADCTVRCWDVKSAGGERARGEGADGRRGGGVDLAGTGRVPMGPGEGWDEGATSDLLSTFHTKRTPILKAHYTPRNLCMVAGVFVPPSNTTNITTAAV</sequence>
<evidence type="ECO:0000256" key="3">
    <source>
        <dbReference type="ARBA" id="ARBA00022737"/>
    </source>
</evidence>
<feature type="region of interest" description="Disordered" evidence="8">
    <location>
        <begin position="744"/>
        <end position="774"/>
    </location>
</feature>
<evidence type="ECO:0000256" key="2">
    <source>
        <dbReference type="ARBA" id="ARBA00022574"/>
    </source>
</evidence>
<dbReference type="GO" id="GO:0005669">
    <property type="term" value="C:transcription factor TFIID complex"/>
    <property type="evidence" value="ECO:0007669"/>
    <property type="project" value="TreeGrafter"/>
</dbReference>
<dbReference type="InterPro" id="IPR007582">
    <property type="entry name" value="TFIID_NTD2"/>
</dbReference>
<feature type="compositionally biased region" description="Polar residues" evidence="8">
    <location>
        <begin position="1"/>
        <end position="16"/>
    </location>
</feature>
<proteinExistence type="predicted"/>
<evidence type="ECO:0000256" key="1">
    <source>
        <dbReference type="ARBA" id="ARBA00004123"/>
    </source>
</evidence>
<dbReference type="InterPro" id="IPR001680">
    <property type="entry name" value="WD40_rpt"/>
</dbReference>
<keyword evidence="6" id="KW-0539">Nucleus</keyword>
<keyword evidence="4" id="KW-0805">Transcription regulation</keyword>
<feature type="repeat" description="WD" evidence="7">
    <location>
        <begin position="621"/>
        <end position="662"/>
    </location>
</feature>
<gene>
    <name evidence="10" type="ORF">MKK02DRAFT_19965</name>
</gene>
<comment type="caution">
    <text evidence="10">The sequence shown here is derived from an EMBL/GenBank/DDBJ whole genome shotgun (WGS) entry which is preliminary data.</text>
</comment>
<dbReference type="SUPFAM" id="SSF50978">
    <property type="entry name" value="WD40 repeat-like"/>
    <property type="match status" value="1"/>
</dbReference>
<feature type="repeat" description="WD" evidence="7">
    <location>
        <begin position="705"/>
        <end position="746"/>
    </location>
</feature>
<dbReference type="CDD" id="cd08044">
    <property type="entry name" value="TAF5_NTD2"/>
    <property type="match status" value="1"/>
</dbReference>
<keyword evidence="3" id="KW-0677">Repeat</keyword>
<dbReference type="RefSeq" id="XP_052942517.1">
    <property type="nucleotide sequence ID" value="XM_053086179.1"/>
</dbReference>
<feature type="repeat" description="WD" evidence="7">
    <location>
        <begin position="469"/>
        <end position="510"/>
    </location>
</feature>
<feature type="region of interest" description="Disordered" evidence="8">
    <location>
        <begin position="332"/>
        <end position="389"/>
    </location>
</feature>
<feature type="domain" description="TFIID subunit TAF5 NTD2" evidence="9">
    <location>
        <begin position="151"/>
        <end position="263"/>
    </location>
</feature>
<dbReference type="SUPFAM" id="SSF160897">
    <property type="entry name" value="Taf5 N-terminal domain-like"/>
    <property type="match status" value="1"/>
</dbReference>
<dbReference type="PRINTS" id="PR00320">
    <property type="entry name" value="GPROTEINBRPT"/>
</dbReference>
<keyword evidence="5" id="KW-0804">Transcription</keyword>
<feature type="compositionally biased region" description="Basic and acidic residues" evidence="8">
    <location>
        <begin position="744"/>
        <end position="757"/>
    </location>
</feature>
<dbReference type="InterPro" id="IPR020472">
    <property type="entry name" value="WD40_PAC1"/>
</dbReference>
<dbReference type="PANTHER" id="PTHR19879:SF1">
    <property type="entry name" value="CANNONBALL-RELATED"/>
    <property type="match status" value="1"/>
</dbReference>
<dbReference type="Proteomes" id="UP001164286">
    <property type="component" value="Unassembled WGS sequence"/>
</dbReference>
<feature type="repeat" description="WD" evidence="7">
    <location>
        <begin position="663"/>
        <end position="704"/>
    </location>
</feature>
<feature type="compositionally biased region" description="Low complexity" evidence="8">
    <location>
        <begin position="377"/>
        <end position="389"/>
    </location>
</feature>
<dbReference type="GO" id="GO:0016251">
    <property type="term" value="F:RNA polymerase II general transcription initiation factor activity"/>
    <property type="evidence" value="ECO:0007669"/>
    <property type="project" value="TreeGrafter"/>
</dbReference>
<protein>
    <submittedName>
        <fullName evidence="10">WD40-repeat-containing domain protein</fullName>
    </submittedName>
</protein>
<dbReference type="InterPro" id="IPR015943">
    <property type="entry name" value="WD40/YVTN_repeat-like_dom_sf"/>
</dbReference>
<keyword evidence="2 7" id="KW-0853">WD repeat</keyword>
<dbReference type="AlphaFoldDB" id="A0AA38H254"/>